<evidence type="ECO:0000256" key="2">
    <source>
        <dbReference type="ARBA" id="ARBA00001946"/>
    </source>
</evidence>
<keyword evidence="8" id="KW-0479">Metal-binding</keyword>
<feature type="domain" description="Poly(A) polymerase RNA-binding" evidence="14">
    <location>
        <begin position="363"/>
        <end position="421"/>
    </location>
</feature>
<sequence length="715" mass="80333">MSMNRMGNRSQNPNRVYGVTEPISMAGPSESDMIRNRELEKFLADAGLFESPEEAIRREEALARLDQIVKDWVKHVSRSKGLNEQVVEEMTALIFTSGSYRLGVHSPGADIDTLCVGPMHVTRNEDFFGELHRILVEMPDVQELNSVPDAYVPVMRFKLDGIPIDLLYASLPLPNIPEDLDISQDSILHNVDEQTVRILNGCRVTDEILNLVPNIQNFRTALRCLRLWAKRRGIYSNVAGFLGGVNWAILVARICQLYPNALPCTLVSRVFRVYNLWQWPNPVILCPIQEGSSNAWDPRRNRKDREHLMPIITPAYPCMNSSYNVSNSTLRIMMEEFRRGNEICEAIEANKAVWVTLFEPFAFFEAYKDYLQIDIKAQSGDDFRNWKGWVESRLRFLNSMIERYTGGILQCHPCPGDFSDECRPHCCSYFMGLRRKQGSSPEGGKQFDIRWIVDKFKHQVCQYSAWKATMWINVCHVRRKNIPVFVFSGGIWPSQRAKVAAQDCLGKRLPGNNFLHADDAGSRKRRKQVVVNRGVHLEEFSSLTSGTSTASLQIEAGEEEQSEAVIADTIRNKNYRKNMTNHDQEPEGSVKCRSPSCSNPKGASPVEKWVTDSSSGEIVGLSDMKTEVSGGTVENNSFQLSMTEQGVQIPVVGAGGRNSCSKPLQNEGLEELELLPPSSVASASTSKASQKPLISFNFTSSKKAVGPSAERHQMA</sequence>
<dbReference type="EC" id="2.7.7.19" evidence="5"/>
<gene>
    <name evidence="18" type="primary">LOC113715660</name>
</gene>
<dbReference type="InterPro" id="IPR043519">
    <property type="entry name" value="NT_sf"/>
</dbReference>
<keyword evidence="7" id="KW-0808">Transferase</keyword>
<evidence type="ECO:0000256" key="6">
    <source>
        <dbReference type="ARBA" id="ARBA00022664"/>
    </source>
</evidence>
<keyword evidence="10" id="KW-0067">ATP-binding</keyword>
<comment type="subcellular location">
    <subcellularLocation>
        <location evidence="3">Nucleus</location>
    </subcellularLocation>
</comment>
<name>A0ABM4W536_COFAR</name>
<feature type="domain" description="Poly(A) polymerase nucleotidyltransferase" evidence="16">
    <location>
        <begin position="18"/>
        <end position="212"/>
    </location>
</feature>
<dbReference type="Pfam" id="PF04926">
    <property type="entry name" value="PAP_RNA-bind"/>
    <property type="match status" value="2"/>
</dbReference>
<evidence type="ECO:0000259" key="16">
    <source>
        <dbReference type="Pfam" id="PF20750"/>
    </source>
</evidence>
<dbReference type="InterPro" id="IPR007010">
    <property type="entry name" value="PolA_pol_RNA-bd_dom"/>
</dbReference>
<dbReference type="GeneID" id="113715660"/>
<evidence type="ECO:0000256" key="5">
    <source>
        <dbReference type="ARBA" id="ARBA00012388"/>
    </source>
</evidence>
<dbReference type="SUPFAM" id="SSF81301">
    <property type="entry name" value="Nucleotidyltransferase"/>
    <property type="match status" value="1"/>
</dbReference>
<dbReference type="SUPFAM" id="SSF55003">
    <property type="entry name" value="PAP/Archaeal CCA-adding enzyme, C-terminal domain"/>
    <property type="match status" value="1"/>
</dbReference>
<dbReference type="Pfam" id="PF04928">
    <property type="entry name" value="PAP_central"/>
    <property type="match status" value="1"/>
</dbReference>
<proteinExistence type="inferred from homology"/>
<dbReference type="RefSeq" id="XP_071926829.1">
    <property type="nucleotide sequence ID" value="XM_072070728.1"/>
</dbReference>
<organism evidence="17 18">
    <name type="scientific">Coffea arabica</name>
    <name type="common">Arabian coffee</name>
    <dbReference type="NCBI Taxonomy" id="13443"/>
    <lineage>
        <taxon>Eukaryota</taxon>
        <taxon>Viridiplantae</taxon>
        <taxon>Streptophyta</taxon>
        <taxon>Embryophyta</taxon>
        <taxon>Tracheophyta</taxon>
        <taxon>Spermatophyta</taxon>
        <taxon>Magnoliopsida</taxon>
        <taxon>eudicotyledons</taxon>
        <taxon>Gunneridae</taxon>
        <taxon>Pentapetalae</taxon>
        <taxon>asterids</taxon>
        <taxon>lamiids</taxon>
        <taxon>Gentianales</taxon>
        <taxon>Rubiaceae</taxon>
        <taxon>Ixoroideae</taxon>
        <taxon>Gardenieae complex</taxon>
        <taxon>Bertiereae - Coffeeae clade</taxon>
        <taxon>Coffeeae</taxon>
        <taxon>Coffea</taxon>
    </lineage>
</organism>
<evidence type="ECO:0000256" key="4">
    <source>
        <dbReference type="ARBA" id="ARBA00010912"/>
    </source>
</evidence>
<comment type="cofactor">
    <cofactor evidence="1">
        <name>Mn(2+)</name>
        <dbReference type="ChEBI" id="CHEBI:29035"/>
    </cofactor>
</comment>
<feature type="domain" description="Poly(A) polymerase central" evidence="15">
    <location>
        <begin position="217"/>
        <end position="359"/>
    </location>
</feature>
<dbReference type="InterPro" id="IPR048840">
    <property type="entry name" value="PolA_pol_NTPase"/>
</dbReference>
<dbReference type="InterPro" id="IPR007012">
    <property type="entry name" value="PolA_pol_cen_dom"/>
</dbReference>
<keyword evidence="11" id="KW-0460">Magnesium</keyword>
<dbReference type="SUPFAM" id="SSF81631">
    <property type="entry name" value="PAP/OAS1 substrate-binding domain"/>
    <property type="match status" value="1"/>
</dbReference>
<reference evidence="18" key="1">
    <citation type="submission" date="2025-08" db="UniProtKB">
        <authorList>
            <consortium name="RefSeq"/>
        </authorList>
    </citation>
    <scope>IDENTIFICATION</scope>
    <source>
        <tissue evidence="18">Leaves</tissue>
    </source>
</reference>
<feature type="region of interest" description="Disordered" evidence="13">
    <location>
        <begin position="1"/>
        <end position="30"/>
    </location>
</feature>
<evidence type="ECO:0000256" key="7">
    <source>
        <dbReference type="ARBA" id="ARBA00022679"/>
    </source>
</evidence>
<feature type="region of interest" description="Disordered" evidence="13">
    <location>
        <begin position="578"/>
        <end position="611"/>
    </location>
</feature>
<dbReference type="CDD" id="cd05402">
    <property type="entry name" value="NT_PAP_TUTase"/>
    <property type="match status" value="1"/>
</dbReference>
<evidence type="ECO:0000259" key="14">
    <source>
        <dbReference type="Pfam" id="PF04926"/>
    </source>
</evidence>
<dbReference type="Gene3D" id="3.30.70.590">
    <property type="entry name" value="Poly(A) polymerase predicted RNA binding domain"/>
    <property type="match status" value="1"/>
</dbReference>
<evidence type="ECO:0000256" key="8">
    <source>
        <dbReference type="ARBA" id="ARBA00022723"/>
    </source>
</evidence>
<dbReference type="Gene3D" id="1.10.1410.10">
    <property type="match status" value="1"/>
</dbReference>
<accession>A0ABM4W536</accession>
<evidence type="ECO:0000313" key="18">
    <source>
        <dbReference type="RefSeq" id="XP_071926829.1"/>
    </source>
</evidence>
<keyword evidence="17" id="KW-1185">Reference proteome</keyword>
<feature type="compositionally biased region" description="Polar residues" evidence="13">
    <location>
        <begin position="1"/>
        <end position="14"/>
    </location>
</feature>
<evidence type="ECO:0000256" key="12">
    <source>
        <dbReference type="ARBA" id="ARBA00023242"/>
    </source>
</evidence>
<dbReference type="PANTHER" id="PTHR10682:SF10">
    <property type="entry name" value="POLYNUCLEOTIDE ADENYLYLTRANSFERASE"/>
    <property type="match status" value="1"/>
</dbReference>
<keyword evidence="6" id="KW-0507">mRNA processing</keyword>
<dbReference type="InterPro" id="IPR011068">
    <property type="entry name" value="NuclTrfase_I-like_C"/>
</dbReference>
<feature type="compositionally biased region" description="Basic and acidic residues" evidence="13">
    <location>
        <begin position="580"/>
        <end position="590"/>
    </location>
</feature>
<dbReference type="PANTHER" id="PTHR10682">
    <property type="entry name" value="POLY A POLYMERASE"/>
    <property type="match status" value="1"/>
</dbReference>
<evidence type="ECO:0000259" key="15">
    <source>
        <dbReference type="Pfam" id="PF04928"/>
    </source>
</evidence>
<keyword evidence="9" id="KW-0547">Nucleotide-binding</keyword>
<evidence type="ECO:0000256" key="1">
    <source>
        <dbReference type="ARBA" id="ARBA00001936"/>
    </source>
</evidence>
<dbReference type="Proteomes" id="UP001652660">
    <property type="component" value="Chromosome 11c"/>
</dbReference>
<evidence type="ECO:0000256" key="11">
    <source>
        <dbReference type="ARBA" id="ARBA00022842"/>
    </source>
</evidence>
<dbReference type="Gene3D" id="3.30.460.10">
    <property type="entry name" value="Beta Polymerase, domain 2"/>
    <property type="match status" value="1"/>
</dbReference>
<comment type="similarity">
    <text evidence="4">Belongs to the poly(A) polymerase family.</text>
</comment>
<evidence type="ECO:0000313" key="17">
    <source>
        <dbReference type="Proteomes" id="UP001652660"/>
    </source>
</evidence>
<evidence type="ECO:0000256" key="9">
    <source>
        <dbReference type="ARBA" id="ARBA00022741"/>
    </source>
</evidence>
<evidence type="ECO:0000256" key="10">
    <source>
        <dbReference type="ARBA" id="ARBA00022840"/>
    </source>
</evidence>
<keyword evidence="12" id="KW-0539">Nucleus</keyword>
<evidence type="ECO:0000256" key="13">
    <source>
        <dbReference type="SAM" id="MobiDB-lite"/>
    </source>
</evidence>
<feature type="domain" description="Poly(A) polymerase RNA-binding" evidence="14">
    <location>
        <begin position="422"/>
        <end position="490"/>
    </location>
</feature>
<comment type="cofactor">
    <cofactor evidence="2">
        <name>Mg(2+)</name>
        <dbReference type="ChEBI" id="CHEBI:18420"/>
    </cofactor>
</comment>
<evidence type="ECO:0000256" key="3">
    <source>
        <dbReference type="ARBA" id="ARBA00004123"/>
    </source>
</evidence>
<protein>
    <recommendedName>
        <fullName evidence="5">polynucleotide adenylyltransferase</fullName>
        <ecNumber evidence="5">2.7.7.19</ecNumber>
    </recommendedName>
</protein>
<dbReference type="Pfam" id="PF20750">
    <property type="entry name" value="PAP_NTPase"/>
    <property type="match status" value="1"/>
</dbReference>